<dbReference type="InterPro" id="IPR050902">
    <property type="entry name" value="ABC_Transporter_SBP"/>
</dbReference>
<sequence length="262" mass="30413">MPELKDQISNLIEFDSYPKRIISLVPSITEYLYDLGLEKEVVGITKFCVHPSNWREEKEIIGGTKQQHLDKIKDLKPDLIIASKEENVKHYVEKLSKICPVYVSDVNGFDTALEMMNDIGELTGMSEKTKEINQNIRQKFDSIKKPNSNIKIAYCIWKSPWMWAGNDTFISKMLAYSGFKNIITENRYPEIGISEIVKDNPDYIFLSSEPFPFQEKHIEELKAEFPKANFIIVDGEMFSWYGSRMLKAPEYFNSLLDQLKTE</sequence>
<name>A0AA51RCF2_9BACT</name>
<dbReference type="PANTHER" id="PTHR30535">
    <property type="entry name" value="VITAMIN B12-BINDING PROTEIN"/>
    <property type="match status" value="1"/>
</dbReference>
<evidence type="ECO:0000256" key="1">
    <source>
        <dbReference type="ARBA" id="ARBA00022729"/>
    </source>
</evidence>
<proteinExistence type="predicted"/>
<organism evidence="3 4">
    <name type="scientific">Marivirga salinarum</name>
    <dbReference type="NCBI Taxonomy" id="3059078"/>
    <lineage>
        <taxon>Bacteria</taxon>
        <taxon>Pseudomonadati</taxon>
        <taxon>Bacteroidota</taxon>
        <taxon>Cytophagia</taxon>
        <taxon>Cytophagales</taxon>
        <taxon>Marivirgaceae</taxon>
        <taxon>Marivirga</taxon>
    </lineage>
</organism>
<evidence type="ECO:0000313" key="4">
    <source>
        <dbReference type="Proteomes" id="UP001230496"/>
    </source>
</evidence>
<dbReference type="KEGG" id="msaa:QYS49_39060"/>
<protein>
    <submittedName>
        <fullName evidence="3">Helical backbone metal receptor</fullName>
    </submittedName>
</protein>
<gene>
    <name evidence="3" type="ORF">QYS49_39060</name>
</gene>
<dbReference type="EMBL" id="CP129971">
    <property type="protein sequence ID" value="WMN11628.1"/>
    <property type="molecule type" value="Genomic_DNA"/>
</dbReference>
<dbReference type="Proteomes" id="UP001230496">
    <property type="component" value="Chromosome"/>
</dbReference>
<dbReference type="InterPro" id="IPR054828">
    <property type="entry name" value="Vit_B12_bind_prot"/>
</dbReference>
<dbReference type="NCBIfam" id="NF038402">
    <property type="entry name" value="TroA_like"/>
    <property type="match status" value="1"/>
</dbReference>
<dbReference type="InterPro" id="IPR002491">
    <property type="entry name" value="ABC_transptr_periplasmic_BD"/>
</dbReference>
<evidence type="ECO:0000313" key="3">
    <source>
        <dbReference type="EMBL" id="WMN11628.1"/>
    </source>
</evidence>
<dbReference type="PROSITE" id="PS50983">
    <property type="entry name" value="FE_B12_PBP"/>
    <property type="match status" value="1"/>
</dbReference>
<reference evidence="3 4" key="1">
    <citation type="submission" date="2023-08" db="EMBL/GenBank/DDBJ databases">
        <title>Comparative genomics and taxonomic characterization of three novel marine species of genus Marivirga.</title>
        <authorList>
            <person name="Muhammad N."/>
            <person name="Kim S.-G."/>
        </authorList>
    </citation>
    <scope>NUCLEOTIDE SEQUENCE [LARGE SCALE GENOMIC DNA]</scope>
    <source>
        <strain evidence="3 4">BDSF4-3</strain>
    </source>
</reference>
<keyword evidence="3" id="KW-0675">Receptor</keyword>
<dbReference type="PANTHER" id="PTHR30535:SF35">
    <property type="entry name" value="PERIPLASMIC BINDING PROTEIN"/>
    <property type="match status" value="1"/>
</dbReference>
<keyword evidence="1" id="KW-0732">Signal</keyword>
<keyword evidence="4" id="KW-1185">Reference proteome</keyword>
<dbReference type="RefSeq" id="WP_308349129.1">
    <property type="nucleotide sequence ID" value="NZ_CP129971.1"/>
</dbReference>
<accession>A0AA51RCF2</accession>
<dbReference type="SUPFAM" id="SSF53807">
    <property type="entry name" value="Helical backbone' metal receptor"/>
    <property type="match status" value="1"/>
</dbReference>
<evidence type="ECO:0000259" key="2">
    <source>
        <dbReference type="PROSITE" id="PS50983"/>
    </source>
</evidence>
<dbReference type="Gene3D" id="3.40.50.1980">
    <property type="entry name" value="Nitrogenase molybdenum iron protein domain"/>
    <property type="match status" value="2"/>
</dbReference>
<dbReference type="Pfam" id="PF01497">
    <property type="entry name" value="Peripla_BP_2"/>
    <property type="match status" value="1"/>
</dbReference>
<feature type="domain" description="Fe/B12 periplasmic-binding" evidence="2">
    <location>
        <begin position="20"/>
        <end position="262"/>
    </location>
</feature>
<dbReference type="AlphaFoldDB" id="A0AA51RCF2"/>